<sequence length="220" mass="25124">MQRYLFIHGYIEDPTIFDQLVPLLPPGDTLRLSVRDELARWRPQAPVDARSLARYLSETYSITAQDVVIGHSMGGWIAVQIKNLTGATTVQIGSYTNPRKVTFPIQHVGVLRWMAKLGLAQSISFVNWAKKKYPFEESRALYSALLDEMQRMDRTYIYQQMRILFAPVPPLTVSPDLRIHNRRDNIVAPPDESYAAVPGDHFCLVFHPYEVAAPIRTLLE</sequence>
<evidence type="ECO:0000313" key="2">
    <source>
        <dbReference type="EMBL" id="GAA4420708.1"/>
    </source>
</evidence>
<accession>A0ABP8L174</accession>
<proteinExistence type="predicted"/>
<gene>
    <name evidence="2" type="ORF">GCM10023187_56140</name>
</gene>
<protein>
    <recommendedName>
        <fullName evidence="1">AB hydrolase-1 domain-containing protein</fullName>
    </recommendedName>
</protein>
<feature type="domain" description="AB hydrolase-1" evidence="1">
    <location>
        <begin position="5"/>
        <end position="212"/>
    </location>
</feature>
<dbReference type="InterPro" id="IPR000073">
    <property type="entry name" value="AB_hydrolase_1"/>
</dbReference>
<evidence type="ECO:0000313" key="3">
    <source>
        <dbReference type="Proteomes" id="UP001500936"/>
    </source>
</evidence>
<dbReference type="RefSeq" id="WP_345271427.1">
    <property type="nucleotide sequence ID" value="NZ_BAABHB010000022.1"/>
</dbReference>
<comment type="caution">
    <text evidence="2">The sequence shown here is derived from an EMBL/GenBank/DDBJ whole genome shotgun (WGS) entry which is preliminary data.</text>
</comment>
<dbReference type="InterPro" id="IPR029058">
    <property type="entry name" value="AB_hydrolase_fold"/>
</dbReference>
<name>A0ABP8L174_9BACT</name>
<dbReference type="SUPFAM" id="SSF53474">
    <property type="entry name" value="alpha/beta-Hydrolases"/>
    <property type="match status" value="1"/>
</dbReference>
<reference evidence="3" key="1">
    <citation type="journal article" date="2019" name="Int. J. Syst. Evol. Microbiol.">
        <title>The Global Catalogue of Microorganisms (GCM) 10K type strain sequencing project: providing services to taxonomists for standard genome sequencing and annotation.</title>
        <authorList>
            <consortium name="The Broad Institute Genomics Platform"/>
            <consortium name="The Broad Institute Genome Sequencing Center for Infectious Disease"/>
            <person name="Wu L."/>
            <person name="Ma J."/>
        </authorList>
    </citation>
    <scope>NUCLEOTIDE SEQUENCE [LARGE SCALE GENOMIC DNA]</scope>
    <source>
        <strain evidence="3">JCM 17925</strain>
    </source>
</reference>
<dbReference type="EMBL" id="BAABHB010000022">
    <property type="protein sequence ID" value="GAA4420708.1"/>
    <property type="molecule type" value="Genomic_DNA"/>
</dbReference>
<organism evidence="2 3">
    <name type="scientific">Nibrella viscosa</name>
    <dbReference type="NCBI Taxonomy" id="1084524"/>
    <lineage>
        <taxon>Bacteria</taxon>
        <taxon>Pseudomonadati</taxon>
        <taxon>Bacteroidota</taxon>
        <taxon>Cytophagia</taxon>
        <taxon>Cytophagales</taxon>
        <taxon>Spirosomataceae</taxon>
        <taxon>Nibrella</taxon>
    </lineage>
</organism>
<dbReference type="Gene3D" id="3.40.50.1820">
    <property type="entry name" value="alpha/beta hydrolase"/>
    <property type="match status" value="1"/>
</dbReference>
<keyword evidence="3" id="KW-1185">Reference proteome</keyword>
<dbReference type="Proteomes" id="UP001500936">
    <property type="component" value="Unassembled WGS sequence"/>
</dbReference>
<evidence type="ECO:0000259" key="1">
    <source>
        <dbReference type="Pfam" id="PF12697"/>
    </source>
</evidence>
<dbReference type="Pfam" id="PF12697">
    <property type="entry name" value="Abhydrolase_6"/>
    <property type="match status" value="1"/>
</dbReference>